<feature type="compositionally biased region" description="Low complexity" evidence="13">
    <location>
        <begin position="85"/>
        <end position="98"/>
    </location>
</feature>
<evidence type="ECO:0000256" key="7">
    <source>
        <dbReference type="ARBA" id="ARBA00022837"/>
    </source>
</evidence>
<dbReference type="GO" id="GO:0008013">
    <property type="term" value="F:beta-catenin binding"/>
    <property type="evidence" value="ECO:0007669"/>
    <property type="project" value="TreeGrafter"/>
</dbReference>
<dbReference type="Gene3D" id="4.10.900.10">
    <property type="entry name" value="TCF3-CBD (Catenin binding domain)"/>
    <property type="match status" value="1"/>
</dbReference>
<dbReference type="GO" id="GO:0007156">
    <property type="term" value="P:homophilic cell adhesion via plasma membrane adhesion molecules"/>
    <property type="evidence" value="ECO:0007669"/>
    <property type="project" value="InterPro"/>
</dbReference>
<dbReference type="GO" id="GO:0044331">
    <property type="term" value="P:cell-cell adhesion mediated by cadherin"/>
    <property type="evidence" value="ECO:0007669"/>
    <property type="project" value="TreeGrafter"/>
</dbReference>
<dbReference type="GO" id="GO:0016342">
    <property type="term" value="C:catenin complex"/>
    <property type="evidence" value="ECO:0007669"/>
    <property type="project" value="TreeGrafter"/>
</dbReference>
<dbReference type="InterPro" id="IPR039808">
    <property type="entry name" value="Cadherin"/>
</dbReference>
<keyword evidence="9" id="KW-1133">Transmembrane helix</keyword>
<feature type="compositionally biased region" description="Acidic residues" evidence="13">
    <location>
        <begin position="1"/>
        <end position="13"/>
    </location>
</feature>
<evidence type="ECO:0000256" key="6">
    <source>
        <dbReference type="ARBA" id="ARBA00022737"/>
    </source>
</evidence>
<dbReference type="GO" id="GO:0016339">
    <property type="term" value="P:calcium-dependent cell-cell adhesion via plasma membrane cell adhesion molecules"/>
    <property type="evidence" value="ECO:0007669"/>
    <property type="project" value="TreeGrafter"/>
</dbReference>
<dbReference type="GO" id="GO:0000902">
    <property type="term" value="P:cell morphogenesis"/>
    <property type="evidence" value="ECO:0007669"/>
    <property type="project" value="TreeGrafter"/>
</dbReference>
<evidence type="ECO:0000256" key="3">
    <source>
        <dbReference type="ARBA" id="ARBA00022692"/>
    </source>
</evidence>
<dbReference type="InterPro" id="IPR027397">
    <property type="entry name" value="Catenin-bd_sf"/>
</dbReference>
<evidence type="ECO:0000256" key="13">
    <source>
        <dbReference type="SAM" id="MobiDB-lite"/>
    </source>
</evidence>
<evidence type="ECO:0000256" key="8">
    <source>
        <dbReference type="ARBA" id="ARBA00022889"/>
    </source>
</evidence>
<comment type="function">
    <text evidence="12">Cadherins are calcium-dependent cell adhesion proteins.</text>
</comment>
<accession>A0A8B6EXX1</accession>
<keyword evidence="7" id="KW-0106">Calcium</keyword>
<keyword evidence="10" id="KW-0472">Membrane</keyword>
<evidence type="ECO:0000256" key="11">
    <source>
        <dbReference type="ARBA" id="ARBA00023180"/>
    </source>
</evidence>
<comment type="caution">
    <text evidence="15">The sequence shown here is derived from an EMBL/GenBank/DDBJ whole genome shotgun (WGS) entry which is preliminary data.</text>
</comment>
<evidence type="ECO:0000256" key="12">
    <source>
        <dbReference type="RuleBase" id="RU004357"/>
    </source>
</evidence>
<dbReference type="GO" id="GO:0005912">
    <property type="term" value="C:adherens junction"/>
    <property type="evidence" value="ECO:0007669"/>
    <property type="project" value="TreeGrafter"/>
</dbReference>
<dbReference type="PANTHER" id="PTHR24027:SF422">
    <property type="entry name" value="CADHERIN DOMAIN-CONTAINING PROTEIN"/>
    <property type="match status" value="1"/>
</dbReference>
<keyword evidence="11" id="KW-0325">Glycoprotein</keyword>
<dbReference type="GO" id="GO:0005509">
    <property type="term" value="F:calcium ion binding"/>
    <property type="evidence" value="ECO:0007669"/>
    <property type="project" value="InterPro"/>
</dbReference>
<feature type="region of interest" description="Disordered" evidence="13">
    <location>
        <begin position="1"/>
        <end position="99"/>
    </location>
</feature>
<dbReference type="AlphaFoldDB" id="A0A8B6EXX1"/>
<dbReference type="GO" id="GO:0034332">
    <property type="term" value="P:adherens junction organization"/>
    <property type="evidence" value="ECO:0007669"/>
    <property type="project" value="TreeGrafter"/>
</dbReference>
<keyword evidence="6" id="KW-0677">Repeat</keyword>
<keyword evidence="16" id="KW-1185">Reference proteome</keyword>
<keyword evidence="2" id="KW-1003">Cell membrane</keyword>
<sequence>MDYDEEGAGEDDYEGHIQGIGRLPDHSHFDKPVNVNHLGKSAPPPGGPGIGDFIGDRLDDADDDSGAPPYDTMKGFDYEGGGSDAGSLSSLNTSTSGGDQDYDYLNEWGPKFAKLADMYNKYDDSD</sequence>
<gene>
    <name evidence="15" type="ORF">MGAL_10B012952</name>
</gene>
<reference evidence="15" key="1">
    <citation type="submission" date="2018-11" db="EMBL/GenBank/DDBJ databases">
        <authorList>
            <person name="Alioto T."/>
            <person name="Alioto T."/>
        </authorList>
    </citation>
    <scope>NUCLEOTIDE SEQUENCE</scope>
</reference>
<dbReference type="PANTHER" id="PTHR24027">
    <property type="entry name" value="CADHERIN-23"/>
    <property type="match status" value="1"/>
</dbReference>
<dbReference type="EMBL" id="UYJE01005786">
    <property type="protein sequence ID" value="VDI40368.1"/>
    <property type="molecule type" value="Genomic_DNA"/>
</dbReference>
<dbReference type="FunFam" id="4.10.900.10:FF:000001">
    <property type="entry name" value="Cadherin 2"/>
    <property type="match status" value="1"/>
</dbReference>
<name>A0A8B6EXX1_MYTGA</name>
<dbReference type="GO" id="GO:0045296">
    <property type="term" value="F:cadherin binding"/>
    <property type="evidence" value="ECO:0007669"/>
    <property type="project" value="TreeGrafter"/>
</dbReference>
<evidence type="ECO:0000256" key="1">
    <source>
        <dbReference type="ARBA" id="ARBA00004251"/>
    </source>
</evidence>
<keyword evidence="8" id="KW-0130">Cell adhesion</keyword>
<proteinExistence type="predicted"/>
<evidence type="ECO:0000256" key="10">
    <source>
        <dbReference type="ARBA" id="ARBA00023136"/>
    </source>
</evidence>
<keyword evidence="4" id="KW-0479">Metal-binding</keyword>
<protein>
    <recommendedName>
        <fullName evidence="14">Cadherin Y-type LIR-motif domain-containing protein</fullName>
    </recommendedName>
</protein>
<keyword evidence="5" id="KW-0732">Signal</keyword>
<dbReference type="Pfam" id="PF01049">
    <property type="entry name" value="CADH_Y-type_LIR"/>
    <property type="match status" value="1"/>
</dbReference>
<evidence type="ECO:0000313" key="15">
    <source>
        <dbReference type="EMBL" id="VDI40368.1"/>
    </source>
</evidence>
<evidence type="ECO:0000256" key="4">
    <source>
        <dbReference type="ARBA" id="ARBA00022723"/>
    </source>
</evidence>
<dbReference type="GO" id="GO:0007043">
    <property type="term" value="P:cell-cell junction assembly"/>
    <property type="evidence" value="ECO:0007669"/>
    <property type="project" value="TreeGrafter"/>
</dbReference>
<feature type="domain" description="Cadherin Y-type LIR-motif" evidence="14">
    <location>
        <begin position="61"/>
        <end position="120"/>
    </location>
</feature>
<comment type="subcellular location">
    <subcellularLocation>
        <location evidence="1">Cell membrane</location>
        <topology evidence="1">Single-pass type I membrane protein</topology>
    </subcellularLocation>
</comment>
<dbReference type="Proteomes" id="UP000596742">
    <property type="component" value="Unassembled WGS sequence"/>
</dbReference>
<evidence type="ECO:0000256" key="9">
    <source>
        <dbReference type="ARBA" id="ARBA00022989"/>
    </source>
</evidence>
<evidence type="ECO:0000313" key="16">
    <source>
        <dbReference type="Proteomes" id="UP000596742"/>
    </source>
</evidence>
<dbReference type="InterPro" id="IPR000233">
    <property type="entry name" value="Cadherin_Y-type_LIR"/>
</dbReference>
<evidence type="ECO:0000256" key="5">
    <source>
        <dbReference type="ARBA" id="ARBA00022729"/>
    </source>
</evidence>
<evidence type="ECO:0000259" key="14">
    <source>
        <dbReference type="Pfam" id="PF01049"/>
    </source>
</evidence>
<dbReference type="GO" id="GO:0016477">
    <property type="term" value="P:cell migration"/>
    <property type="evidence" value="ECO:0007669"/>
    <property type="project" value="TreeGrafter"/>
</dbReference>
<keyword evidence="3" id="KW-0812">Transmembrane</keyword>
<organism evidence="15 16">
    <name type="scientific">Mytilus galloprovincialis</name>
    <name type="common">Mediterranean mussel</name>
    <dbReference type="NCBI Taxonomy" id="29158"/>
    <lineage>
        <taxon>Eukaryota</taxon>
        <taxon>Metazoa</taxon>
        <taxon>Spiralia</taxon>
        <taxon>Lophotrochozoa</taxon>
        <taxon>Mollusca</taxon>
        <taxon>Bivalvia</taxon>
        <taxon>Autobranchia</taxon>
        <taxon>Pteriomorphia</taxon>
        <taxon>Mytilida</taxon>
        <taxon>Mytiloidea</taxon>
        <taxon>Mytilidae</taxon>
        <taxon>Mytilinae</taxon>
        <taxon>Mytilus</taxon>
    </lineage>
</organism>
<evidence type="ECO:0000256" key="2">
    <source>
        <dbReference type="ARBA" id="ARBA00022475"/>
    </source>
</evidence>